<dbReference type="InterPro" id="IPR017871">
    <property type="entry name" value="ABC_transporter-like_CS"/>
</dbReference>
<evidence type="ECO:0000256" key="7">
    <source>
        <dbReference type="ARBA" id="ARBA00022989"/>
    </source>
</evidence>
<dbReference type="Gene3D" id="3.40.50.300">
    <property type="entry name" value="P-loop containing nucleotide triphosphate hydrolases"/>
    <property type="match status" value="2"/>
</dbReference>
<proteinExistence type="inferred from homology"/>
<keyword evidence="13" id="KW-0378">Hydrolase</keyword>
<keyword evidence="7 10" id="KW-1133">Transmembrane helix</keyword>
<evidence type="ECO:0000256" key="6">
    <source>
        <dbReference type="ARBA" id="ARBA00022840"/>
    </source>
</evidence>
<comment type="subcellular location">
    <subcellularLocation>
        <location evidence="1">Cell membrane</location>
        <topology evidence="1">Multi-pass membrane protein</topology>
    </subcellularLocation>
</comment>
<evidence type="ECO:0000313" key="14">
    <source>
        <dbReference type="Proteomes" id="UP000326950"/>
    </source>
</evidence>
<dbReference type="OrthoDB" id="6500128at2759"/>
<keyword evidence="6" id="KW-0067">ATP-binding</keyword>
<dbReference type="SUPFAM" id="SSF90123">
    <property type="entry name" value="ABC transporter transmembrane region"/>
    <property type="match status" value="2"/>
</dbReference>
<dbReference type="InterPro" id="IPR003439">
    <property type="entry name" value="ABC_transporter-like_ATP-bd"/>
</dbReference>
<dbReference type="GO" id="GO:0016887">
    <property type="term" value="F:ATP hydrolysis activity"/>
    <property type="evidence" value="ECO:0007669"/>
    <property type="project" value="InterPro"/>
</dbReference>
<evidence type="ECO:0000256" key="1">
    <source>
        <dbReference type="ARBA" id="ARBA00004651"/>
    </source>
</evidence>
<dbReference type="Proteomes" id="UP000326950">
    <property type="component" value="Unassembled WGS sequence"/>
</dbReference>
<keyword evidence="8 10" id="KW-0472">Membrane</keyword>
<feature type="domain" description="ABC transporter" evidence="11">
    <location>
        <begin position="1060"/>
        <end position="1298"/>
    </location>
</feature>
<feature type="domain" description="ABC transmembrane type-1" evidence="12">
    <location>
        <begin position="63"/>
        <end position="355"/>
    </location>
</feature>
<dbReference type="InterPro" id="IPR011527">
    <property type="entry name" value="ABC1_TM_dom"/>
</dbReference>
<feature type="transmembrane region" description="Helical" evidence="10">
    <location>
        <begin position="113"/>
        <end position="134"/>
    </location>
</feature>
<dbReference type="CDD" id="cd03249">
    <property type="entry name" value="ABC_MTABC3_MDL1_MDL2"/>
    <property type="match status" value="2"/>
</dbReference>
<dbReference type="InterPro" id="IPR036640">
    <property type="entry name" value="ABC1_TM_sf"/>
</dbReference>
<dbReference type="FunFam" id="3.40.50.300:FF:000913">
    <property type="entry name" value="ABC multidrug transporter SitT"/>
    <property type="match status" value="1"/>
</dbReference>
<keyword evidence="4 10" id="KW-0812">Transmembrane</keyword>
<dbReference type="FunFam" id="1.20.1560.10:FF:000102">
    <property type="entry name" value="ABC multidrug transporter Mdr1"/>
    <property type="match status" value="1"/>
</dbReference>
<dbReference type="CDD" id="cd18578">
    <property type="entry name" value="ABC_6TM_Pgp_ABCB1_D2_like"/>
    <property type="match status" value="1"/>
</dbReference>
<accession>A0A5N6VA83</accession>
<reference evidence="13 14" key="1">
    <citation type="submission" date="2019-04" db="EMBL/GenBank/DDBJ databases">
        <title>Friends and foes A comparative genomics study of 23 Aspergillus species from section Flavi.</title>
        <authorList>
            <consortium name="DOE Joint Genome Institute"/>
            <person name="Kjaerbolling I."/>
            <person name="Vesth T."/>
            <person name="Frisvad J.C."/>
            <person name="Nybo J.L."/>
            <person name="Theobald S."/>
            <person name="Kildgaard S."/>
            <person name="Isbrandt T."/>
            <person name="Kuo A."/>
            <person name="Sato A."/>
            <person name="Lyhne E.K."/>
            <person name="Kogle M.E."/>
            <person name="Wiebenga A."/>
            <person name="Kun R.S."/>
            <person name="Lubbers R.J."/>
            <person name="Makela M.R."/>
            <person name="Barry K."/>
            <person name="Chovatia M."/>
            <person name="Clum A."/>
            <person name="Daum C."/>
            <person name="Haridas S."/>
            <person name="He G."/>
            <person name="LaButti K."/>
            <person name="Lipzen A."/>
            <person name="Mondo S."/>
            <person name="Riley R."/>
            <person name="Salamov A."/>
            <person name="Simmons B.A."/>
            <person name="Magnuson J.K."/>
            <person name="Henrissat B."/>
            <person name="Mortensen U.H."/>
            <person name="Larsen T.O."/>
            <person name="Devries R.P."/>
            <person name="Grigoriev I.V."/>
            <person name="Machida M."/>
            <person name="Baker S.E."/>
            <person name="Andersen M.R."/>
        </authorList>
    </citation>
    <scope>NUCLEOTIDE SEQUENCE [LARGE SCALE GENOMIC DNA]</scope>
    <source>
        <strain evidence="13 14">CBS 117626</strain>
    </source>
</reference>
<dbReference type="PROSITE" id="PS50929">
    <property type="entry name" value="ABC_TM1F"/>
    <property type="match status" value="2"/>
</dbReference>
<evidence type="ECO:0000256" key="5">
    <source>
        <dbReference type="ARBA" id="ARBA00022741"/>
    </source>
</evidence>
<dbReference type="PROSITE" id="PS00211">
    <property type="entry name" value="ABC_TRANSPORTER_1"/>
    <property type="match status" value="2"/>
</dbReference>
<dbReference type="InterPro" id="IPR027417">
    <property type="entry name" value="P-loop_NTPase"/>
</dbReference>
<dbReference type="GO" id="GO:0090374">
    <property type="term" value="P:oligopeptide export from mitochondrion"/>
    <property type="evidence" value="ECO:0007669"/>
    <property type="project" value="TreeGrafter"/>
</dbReference>
<dbReference type="CDD" id="cd18577">
    <property type="entry name" value="ABC_6TM_Pgp_ABCB1_D1_like"/>
    <property type="match status" value="1"/>
</dbReference>
<evidence type="ECO:0000256" key="2">
    <source>
        <dbReference type="ARBA" id="ARBA00007577"/>
    </source>
</evidence>
<dbReference type="Pfam" id="PF00664">
    <property type="entry name" value="ABC_membrane"/>
    <property type="match status" value="2"/>
</dbReference>
<feature type="domain" description="ABC transporter" evidence="11">
    <location>
        <begin position="390"/>
        <end position="633"/>
    </location>
</feature>
<dbReference type="PROSITE" id="PS50893">
    <property type="entry name" value="ABC_TRANSPORTER_2"/>
    <property type="match status" value="2"/>
</dbReference>
<feature type="transmembrane region" description="Helical" evidence="10">
    <location>
        <begin position="186"/>
        <end position="204"/>
    </location>
</feature>
<feature type="transmembrane region" description="Helical" evidence="10">
    <location>
        <begin position="210"/>
        <end position="235"/>
    </location>
</feature>
<dbReference type="InterPro" id="IPR039421">
    <property type="entry name" value="Type_1_exporter"/>
</dbReference>
<dbReference type="SUPFAM" id="SSF52540">
    <property type="entry name" value="P-loop containing nucleoside triphosphate hydrolases"/>
    <property type="match status" value="2"/>
</dbReference>
<dbReference type="FunFam" id="1.20.1560.10:FF:000009">
    <property type="entry name" value="ABC transporter B family member 1"/>
    <property type="match status" value="1"/>
</dbReference>
<feature type="region of interest" description="Disordered" evidence="9">
    <location>
        <begin position="1"/>
        <end position="24"/>
    </location>
</feature>
<evidence type="ECO:0000313" key="13">
    <source>
        <dbReference type="EMBL" id="KAE8167657.1"/>
    </source>
</evidence>
<evidence type="ECO:0000256" key="9">
    <source>
        <dbReference type="SAM" id="MobiDB-lite"/>
    </source>
</evidence>
<dbReference type="EMBL" id="ML738588">
    <property type="protein sequence ID" value="KAE8167657.1"/>
    <property type="molecule type" value="Genomic_DNA"/>
</dbReference>
<dbReference type="FunFam" id="3.40.50.300:FF:000205">
    <property type="entry name" value="ABC transporter B family member 4"/>
    <property type="match status" value="1"/>
</dbReference>
<evidence type="ECO:0000256" key="4">
    <source>
        <dbReference type="ARBA" id="ARBA00022692"/>
    </source>
</evidence>
<dbReference type="GO" id="GO:0015421">
    <property type="term" value="F:ABC-type oligopeptide transporter activity"/>
    <property type="evidence" value="ECO:0007669"/>
    <property type="project" value="TreeGrafter"/>
</dbReference>
<dbReference type="Pfam" id="PF00005">
    <property type="entry name" value="ABC_tran"/>
    <property type="match status" value="2"/>
</dbReference>
<feature type="transmembrane region" description="Helical" evidence="10">
    <location>
        <begin position="883"/>
        <end position="904"/>
    </location>
</feature>
<feature type="transmembrane region" description="Helical" evidence="10">
    <location>
        <begin position="857"/>
        <end position="877"/>
    </location>
</feature>
<dbReference type="GO" id="GO:0005524">
    <property type="term" value="F:ATP binding"/>
    <property type="evidence" value="ECO:0007669"/>
    <property type="project" value="UniProtKB-KW"/>
</dbReference>
<dbReference type="Gene3D" id="1.20.1560.10">
    <property type="entry name" value="ABC transporter type 1, transmembrane domain"/>
    <property type="match status" value="1"/>
</dbReference>
<evidence type="ECO:0000256" key="8">
    <source>
        <dbReference type="ARBA" id="ARBA00023136"/>
    </source>
</evidence>
<evidence type="ECO:0000259" key="11">
    <source>
        <dbReference type="PROSITE" id="PS50893"/>
    </source>
</evidence>
<keyword evidence="5" id="KW-0547">Nucleotide-binding</keyword>
<organism evidence="13 14">
    <name type="scientific">Aspergillus tamarii</name>
    <dbReference type="NCBI Taxonomy" id="41984"/>
    <lineage>
        <taxon>Eukaryota</taxon>
        <taxon>Fungi</taxon>
        <taxon>Dikarya</taxon>
        <taxon>Ascomycota</taxon>
        <taxon>Pezizomycotina</taxon>
        <taxon>Eurotiomycetes</taxon>
        <taxon>Eurotiomycetidae</taxon>
        <taxon>Eurotiales</taxon>
        <taxon>Aspergillaceae</taxon>
        <taxon>Aspergillus</taxon>
        <taxon>Aspergillus subgen. Circumdati</taxon>
    </lineage>
</organism>
<keyword evidence="3" id="KW-0813">Transport</keyword>
<dbReference type="PANTHER" id="PTHR43394:SF27">
    <property type="entry name" value="ATP-DEPENDENT TRANSLOCASE ABCB1-LIKE"/>
    <property type="match status" value="1"/>
</dbReference>
<gene>
    <name evidence="13" type="ORF">BDV40DRAFT_312104</name>
</gene>
<feature type="transmembrane region" description="Helical" evidence="10">
    <location>
        <begin position="289"/>
        <end position="306"/>
    </location>
</feature>
<feature type="compositionally biased region" description="Low complexity" evidence="9">
    <location>
        <begin position="10"/>
        <end position="24"/>
    </location>
</feature>
<evidence type="ECO:0000259" key="12">
    <source>
        <dbReference type="PROSITE" id="PS50929"/>
    </source>
</evidence>
<comment type="similarity">
    <text evidence="2">Belongs to the ABC transporter superfamily. ABCB family. Multidrug resistance exporter (TC 3.A.1.201) subfamily.</text>
</comment>
<keyword evidence="14" id="KW-1185">Reference proteome</keyword>
<evidence type="ECO:0000256" key="10">
    <source>
        <dbReference type="SAM" id="Phobius"/>
    </source>
</evidence>
<dbReference type="PANTHER" id="PTHR43394">
    <property type="entry name" value="ATP-DEPENDENT PERMEASE MDL1, MITOCHONDRIAL"/>
    <property type="match status" value="1"/>
</dbReference>
<name>A0A5N6VA83_ASPTM</name>
<dbReference type="GO" id="GO:0005743">
    <property type="term" value="C:mitochondrial inner membrane"/>
    <property type="evidence" value="ECO:0007669"/>
    <property type="project" value="TreeGrafter"/>
</dbReference>
<dbReference type="GO" id="GO:0005886">
    <property type="term" value="C:plasma membrane"/>
    <property type="evidence" value="ECO:0007669"/>
    <property type="project" value="UniProtKB-SubCell"/>
</dbReference>
<feature type="transmembrane region" description="Helical" evidence="10">
    <location>
        <begin position="998"/>
        <end position="1018"/>
    </location>
</feature>
<protein>
    <submittedName>
        <fullName evidence="13">P-loop containing nucleoside triphosphate hydrolase protein</fullName>
    </submittedName>
</protein>
<feature type="transmembrane region" description="Helical" evidence="10">
    <location>
        <begin position="965"/>
        <end position="986"/>
    </location>
</feature>
<evidence type="ECO:0000256" key="3">
    <source>
        <dbReference type="ARBA" id="ARBA00022448"/>
    </source>
</evidence>
<dbReference type="SMART" id="SM00382">
    <property type="entry name" value="AAA"/>
    <property type="match status" value="2"/>
</dbReference>
<dbReference type="InterPro" id="IPR003593">
    <property type="entry name" value="AAA+_ATPase"/>
</dbReference>
<feature type="transmembrane region" description="Helical" evidence="10">
    <location>
        <begin position="778"/>
        <end position="805"/>
    </location>
</feature>
<sequence>MKSDQDILMKPLPKSPGTGSSTTGLSVSHAEEVLDRQLHTPVAQIGFFGIYRYATGWDVAILFGSALAAIAGGAALPLFTVLFGRLTSTFQDIVTHRITYDHFHHELTKNVVYFIYLGAAEFVAIYLATVGFIYTGDHVVQQIRVKYFQAILRQNIAFFDTLGPGEITTRITADTNLIQDGISEKVGLALTGLSTFVTAFIIAYIKNWKLALICSASLLALLLTMGGCSTLMVIFNKKALECQGRGASMAEDILDSIRTVAAFNAQETLAQKYESHLKDAEGPGMKSKVIFAIMIGALLCIMYLNYGLGFWMGSRFLVEGISNIKAGDVLTIMMAIILGSYNLGNVAPNGQALSNAVAAASKLYSTIDRQSPLDALSDQGKTLEYVRGNIVLQNIQHVYPSRPEVTVAHDLSCYIPAGKTTAFVGPSGSGKSTIISLLERFYDPVAGTIMLDGHDIQTLNLRWLRQQMSLVSQEPRLFATTIAENIRYGIIGSRFENESTYEIRKRVEAAARMANAHDFIMALPNGYDTNIESFSLSGGQKQRIAIARAIIKDPKILLLDEATSALDTKSEKLVQAALDKASKGRTTIVIAHRLSTIQEAYNIIVLANGQIVEQGPHEHLMDRRGIYYDMVQAQQIKKRYSRYSKRYSQLLTTLSPKHNPMTFFFDKDDPIDDQSDFHSVLSDDASDIGLHTGEKQRPVSRMSLSHLMQPAKEEAYSFWTLFKFLASFNRPEWPFLLLGLCVSILAGGIQPSQAVLFAKAVSTLSLPPFEYPKLRHDANFWCLMFLMIGIVSLVLYSVQGTLFAYSSEKMVYRARSRAFRVMLHQDISFFDRQENTTGALTATLSAGTKELTGISGVTLGTILIVSVNLVASLGVALVIGWKLALVCISAVPALLMCGFVRVWMLERFQRRAKKAYQESASSACEAASAIRTVVSLTMETEALQSYQAQLRRQLKSDILPIVKSSLLYASSQALPFFCMALGFWYGGSLLGHGEYSLFQFYVCFSEVIFGAQAAGTVFSHAPDMGKAKHAAHEFKRLFSGDTMHASRGRGIPVPSMRGMVEFRDVSFRYPSRLEQPILRHLNLNIKPGQFVALVGASGSGKSTAIALLERFYDPLQGGVYVDGKNIITLEMSSYRNHLALISQEPALFQGTVRENILLGSKTPDVPDDRLIKACKDANIYDFILSLPQGFNTVVGNKGGMLSGGQKQRIAIARALIRNPKILLLDEATSALDSESEKVVQSALDAAARGRTTIAVAHRLSTIQRADLIYVLDQGEVVESGTHRELLRKRGHYYELVHLQNPDAPGFHIFIHSYLRRASVTNEYGSKS</sequence>
<feature type="domain" description="ABC transmembrane type-1" evidence="12">
    <location>
        <begin position="737"/>
        <end position="1026"/>
    </location>
</feature>
<feature type="transmembrane region" description="Helical" evidence="10">
    <location>
        <begin position="59"/>
        <end position="83"/>
    </location>
</feature>